<dbReference type="AlphaFoldDB" id="A0A382FJ10"/>
<organism evidence="2">
    <name type="scientific">marine metagenome</name>
    <dbReference type="NCBI Taxonomy" id="408172"/>
    <lineage>
        <taxon>unclassified sequences</taxon>
        <taxon>metagenomes</taxon>
        <taxon>ecological metagenomes</taxon>
    </lineage>
</organism>
<gene>
    <name evidence="2" type="ORF">METZ01_LOCUS215138</name>
</gene>
<reference evidence="2" key="1">
    <citation type="submission" date="2018-05" db="EMBL/GenBank/DDBJ databases">
        <authorList>
            <person name="Lanie J.A."/>
            <person name="Ng W.-L."/>
            <person name="Kazmierczak K.M."/>
            <person name="Andrzejewski T.M."/>
            <person name="Davidsen T.M."/>
            <person name="Wayne K.J."/>
            <person name="Tettelin H."/>
            <person name="Glass J.I."/>
            <person name="Rusch D."/>
            <person name="Podicherti R."/>
            <person name="Tsui H.-C.T."/>
            <person name="Winkler M.E."/>
        </authorList>
    </citation>
    <scope>NUCLEOTIDE SEQUENCE</scope>
</reference>
<evidence type="ECO:0000313" key="2">
    <source>
        <dbReference type="EMBL" id="SVB62284.1"/>
    </source>
</evidence>
<evidence type="ECO:0000256" key="1">
    <source>
        <dbReference type="SAM" id="MobiDB-lite"/>
    </source>
</evidence>
<name>A0A382FJ10_9ZZZZ</name>
<dbReference type="EMBL" id="UINC01049931">
    <property type="protein sequence ID" value="SVB62284.1"/>
    <property type="molecule type" value="Genomic_DNA"/>
</dbReference>
<proteinExistence type="predicted"/>
<protein>
    <submittedName>
        <fullName evidence="2">Uncharacterized protein</fullName>
    </submittedName>
</protein>
<feature type="region of interest" description="Disordered" evidence="1">
    <location>
        <begin position="1"/>
        <end position="35"/>
    </location>
</feature>
<accession>A0A382FJ10</accession>
<sequence length="35" mass="4398">MRKHEINKRKKASQKRKSFGKKEEKKVRRKIRGRF</sequence>
<feature type="compositionally biased region" description="Basic residues" evidence="1">
    <location>
        <begin position="1"/>
        <end position="19"/>
    </location>
</feature>